<accession>A0A167T1I9</accession>
<dbReference type="RefSeq" id="XP_018703266.1">
    <property type="nucleotide sequence ID" value="XM_018849767.1"/>
</dbReference>
<keyword evidence="3" id="KW-1185">Reference proteome</keyword>
<proteinExistence type="predicted"/>
<organism evidence="2 3">
    <name type="scientific">Cordyceps fumosorosea (strain ARSEF 2679)</name>
    <name type="common">Isaria fumosorosea</name>
    <dbReference type="NCBI Taxonomy" id="1081104"/>
    <lineage>
        <taxon>Eukaryota</taxon>
        <taxon>Fungi</taxon>
        <taxon>Dikarya</taxon>
        <taxon>Ascomycota</taxon>
        <taxon>Pezizomycotina</taxon>
        <taxon>Sordariomycetes</taxon>
        <taxon>Hypocreomycetidae</taxon>
        <taxon>Hypocreales</taxon>
        <taxon>Cordycipitaceae</taxon>
        <taxon>Cordyceps</taxon>
    </lineage>
</organism>
<protein>
    <submittedName>
        <fullName evidence="2">Uncharacterized protein</fullName>
    </submittedName>
</protein>
<gene>
    <name evidence="2" type="ORF">ISF_06163</name>
</gene>
<feature type="region of interest" description="Disordered" evidence="1">
    <location>
        <begin position="44"/>
        <end position="80"/>
    </location>
</feature>
<sequence>MDSSKDQKNNEACTVDLLPASYAATNTTQGEKQFSIQPIKDKVEPELAAHKAHGPAIVQNLPGQEGTKEDREERKTELNK</sequence>
<dbReference type="Proteomes" id="UP000076744">
    <property type="component" value="Unassembled WGS sequence"/>
</dbReference>
<dbReference type="AlphaFoldDB" id="A0A167T1I9"/>
<dbReference type="EMBL" id="AZHB01000015">
    <property type="protein sequence ID" value="OAA60153.1"/>
    <property type="molecule type" value="Genomic_DNA"/>
</dbReference>
<dbReference type="OrthoDB" id="2532734at2759"/>
<dbReference type="GeneID" id="30022455"/>
<evidence type="ECO:0000256" key="1">
    <source>
        <dbReference type="SAM" id="MobiDB-lite"/>
    </source>
</evidence>
<feature type="compositionally biased region" description="Basic and acidic residues" evidence="1">
    <location>
        <begin position="66"/>
        <end position="80"/>
    </location>
</feature>
<evidence type="ECO:0000313" key="2">
    <source>
        <dbReference type="EMBL" id="OAA60153.1"/>
    </source>
</evidence>
<name>A0A167T1I9_CORFA</name>
<reference evidence="2 3" key="1">
    <citation type="journal article" date="2016" name="Genome Biol. Evol.">
        <title>Divergent and convergent evolution of fungal pathogenicity.</title>
        <authorList>
            <person name="Shang Y."/>
            <person name="Xiao G."/>
            <person name="Zheng P."/>
            <person name="Cen K."/>
            <person name="Zhan S."/>
            <person name="Wang C."/>
        </authorList>
    </citation>
    <scope>NUCLEOTIDE SEQUENCE [LARGE SCALE GENOMIC DNA]</scope>
    <source>
        <strain evidence="2 3">ARSEF 2679</strain>
    </source>
</reference>
<comment type="caution">
    <text evidence="2">The sequence shown here is derived from an EMBL/GenBank/DDBJ whole genome shotgun (WGS) entry which is preliminary data.</text>
</comment>
<evidence type="ECO:0000313" key="3">
    <source>
        <dbReference type="Proteomes" id="UP000076744"/>
    </source>
</evidence>